<keyword evidence="1" id="KW-0001">2Fe-2S</keyword>
<gene>
    <name evidence="6" type="ORF">HMPREF9336_00494</name>
</gene>
<dbReference type="OrthoDB" id="9795104at2"/>
<name>E5XLX5_SEGRC</name>
<keyword evidence="4" id="KW-0411">Iron-sulfur</keyword>
<dbReference type="CDD" id="cd03467">
    <property type="entry name" value="Rieske"/>
    <property type="match status" value="1"/>
</dbReference>
<keyword evidence="7" id="KW-1185">Reference proteome</keyword>
<protein>
    <recommendedName>
        <fullName evidence="5">Rieske domain-containing protein</fullName>
    </recommendedName>
</protein>
<dbReference type="AlphaFoldDB" id="E5XLX5"/>
<dbReference type="EMBL" id="ACZI02000003">
    <property type="protein sequence ID" value="EFV14661.1"/>
    <property type="molecule type" value="Genomic_DNA"/>
</dbReference>
<dbReference type="PANTHER" id="PTHR21496:SF23">
    <property type="entry name" value="3-PHENYLPROPIONATE_CINNAMIC ACID DIOXYGENASE FERREDOXIN SUBUNIT"/>
    <property type="match status" value="1"/>
</dbReference>
<dbReference type="InterPro" id="IPR036922">
    <property type="entry name" value="Rieske_2Fe-2S_sf"/>
</dbReference>
<evidence type="ECO:0000256" key="2">
    <source>
        <dbReference type="ARBA" id="ARBA00022723"/>
    </source>
</evidence>
<reference evidence="6 7" key="1">
    <citation type="journal article" date="2011" name="Stand. Genomic Sci.">
        <title>High quality draft genome sequence of Segniliparus rugosus CDC 945(T)= (ATCC BAA-974(T)).</title>
        <authorList>
            <person name="Earl A.M."/>
            <person name="Desjardins C.A."/>
            <person name="Fitzgerald M.G."/>
            <person name="Arachchi H.M."/>
            <person name="Zeng Q."/>
            <person name="Mehta T."/>
            <person name="Griggs A."/>
            <person name="Birren B.W."/>
            <person name="Toney N.C."/>
            <person name="Carr J."/>
            <person name="Posey J."/>
            <person name="Butler W.R."/>
        </authorList>
    </citation>
    <scope>NUCLEOTIDE SEQUENCE [LARGE SCALE GENOMIC DNA]</scope>
    <source>
        <strain evidence="7">ATCC BAA-974 / DSM 45345 / CCUG 50838 / CIP 108380 / JCM 13579 / CDC 945</strain>
    </source>
</reference>
<evidence type="ECO:0000259" key="5">
    <source>
        <dbReference type="PROSITE" id="PS51296"/>
    </source>
</evidence>
<organism evidence="6 7">
    <name type="scientific">Segniliparus rugosus (strain ATCC BAA-974 / DSM 45345 / CCUG 50838 / CIP 108380 / JCM 13579 / CDC 945)</name>
    <dbReference type="NCBI Taxonomy" id="679197"/>
    <lineage>
        <taxon>Bacteria</taxon>
        <taxon>Bacillati</taxon>
        <taxon>Actinomycetota</taxon>
        <taxon>Actinomycetes</taxon>
        <taxon>Mycobacteriales</taxon>
        <taxon>Segniliparaceae</taxon>
        <taxon>Segniliparus</taxon>
    </lineage>
</organism>
<dbReference type="GO" id="GO:0046872">
    <property type="term" value="F:metal ion binding"/>
    <property type="evidence" value="ECO:0007669"/>
    <property type="project" value="UniProtKB-KW"/>
</dbReference>
<evidence type="ECO:0000313" key="6">
    <source>
        <dbReference type="EMBL" id="EFV14661.1"/>
    </source>
</evidence>
<dbReference type="SUPFAM" id="SSF50022">
    <property type="entry name" value="ISP domain"/>
    <property type="match status" value="1"/>
</dbReference>
<comment type="caution">
    <text evidence="6">The sequence shown here is derived from an EMBL/GenBank/DDBJ whole genome shotgun (WGS) entry which is preliminary data.</text>
</comment>
<dbReference type="STRING" id="679197.HMPREF9336_00494"/>
<proteinExistence type="predicted"/>
<dbReference type="PROSITE" id="PS51296">
    <property type="entry name" value="RIESKE"/>
    <property type="match status" value="1"/>
</dbReference>
<evidence type="ECO:0000256" key="3">
    <source>
        <dbReference type="ARBA" id="ARBA00023004"/>
    </source>
</evidence>
<dbReference type="HOGENOM" id="CLU_055690_5_0_11"/>
<keyword evidence="2" id="KW-0479">Metal-binding</keyword>
<sequence length="127" mass="14354">MAETSTKTAVLVGRSEIIPEKGRLIVDVDDRTIGIFRVGDKLYAYENVCPHQGGPACQGRIVPRVRENIDEQQLAHGMRFDEDELHVVCPWHGAEYKITTGQHVTVPQMRLHGFDVEERDGEIYVLV</sequence>
<dbReference type="GO" id="GO:0051537">
    <property type="term" value="F:2 iron, 2 sulfur cluster binding"/>
    <property type="evidence" value="ECO:0007669"/>
    <property type="project" value="UniProtKB-KW"/>
</dbReference>
<dbReference type="PANTHER" id="PTHR21496">
    <property type="entry name" value="FERREDOXIN-RELATED"/>
    <property type="match status" value="1"/>
</dbReference>
<dbReference type="RefSeq" id="WP_007467486.1">
    <property type="nucleotide sequence ID" value="NZ_KI391954.1"/>
</dbReference>
<dbReference type="GO" id="GO:0016705">
    <property type="term" value="F:oxidoreductase activity, acting on paired donors, with incorporation or reduction of molecular oxygen"/>
    <property type="evidence" value="ECO:0007669"/>
    <property type="project" value="UniProtKB-ARBA"/>
</dbReference>
<dbReference type="Pfam" id="PF00355">
    <property type="entry name" value="Rieske"/>
    <property type="match status" value="1"/>
</dbReference>
<dbReference type="GO" id="GO:0004497">
    <property type="term" value="F:monooxygenase activity"/>
    <property type="evidence" value="ECO:0007669"/>
    <property type="project" value="UniProtKB-ARBA"/>
</dbReference>
<feature type="domain" description="Rieske" evidence="5">
    <location>
        <begin position="9"/>
        <end position="125"/>
    </location>
</feature>
<evidence type="ECO:0000313" key="7">
    <source>
        <dbReference type="Proteomes" id="UP000004816"/>
    </source>
</evidence>
<dbReference type="InterPro" id="IPR017941">
    <property type="entry name" value="Rieske_2Fe-2S"/>
</dbReference>
<dbReference type="Gene3D" id="2.102.10.10">
    <property type="entry name" value="Rieske [2Fe-2S] iron-sulphur domain"/>
    <property type="match status" value="1"/>
</dbReference>
<dbReference type="eggNOG" id="COG2146">
    <property type="taxonomic scope" value="Bacteria"/>
</dbReference>
<evidence type="ECO:0000256" key="1">
    <source>
        <dbReference type="ARBA" id="ARBA00022714"/>
    </source>
</evidence>
<dbReference type="Proteomes" id="UP000004816">
    <property type="component" value="Unassembled WGS sequence"/>
</dbReference>
<evidence type="ECO:0000256" key="4">
    <source>
        <dbReference type="ARBA" id="ARBA00023014"/>
    </source>
</evidence>
<keyword evidence="3" id="KW-0408">Iron</keyword>
<accession>E5XLX5</accession>